<dbReference type="AlphaFoldDB" id="A0A1B9I2P1"/>
<protein>
    <recommendedName>
        <fullName evidence="3">Reverse transcriptase Ty1/copia-type domain-containing protein</fullName>
    </recommendedName>
</protein>
<proteinExistence type="predicted"/>
<dbReference type="EMBL" id="KI894011">
    <property type="protein sequence ID" value="OCF49812.1"/>
    <property type="molecule type" value="Genomic_DNA"/>
</dbReference>
<organism evidence="2">
    <name type="scientific">Kwoniella pini CBS 10737</name>
    <dbReference type="NCBI Taxonomy" id="1296096"/>
    <lineage>
        <taxon>Eukaryota</taxon>
        <taxon>Fungi</taxon>
        <taxon>Dikarya</taxon>
        <taxon>Basidiomycota</taxon>
        <taxon>Agaricomycotina</taxon>
        <taxon>Tremellomycetes</taxon>
        <taxon>Tremellales</taxon>
        <taxon>Cryptococcaceae</taxon>
        <taxon>Kwoniella</taxon>
    </lineage>
</organism>
<sequence>MKLLSRVDSQNRSNSPDPVEQIDTSHENVTDKQLDTSEESIDPLPITDDYAIAMAAMSTLFHQSYKEALSSGDQQQWNLAIKNESEKMSKYKVWEVVNRLIICIHFRERWVYFKKIDGENGQPSKYKARQVAKCVGVDY</sequence>
<evidence type="ECO:0000256" key="1">
    <source>
        <dbReference type="SAM" id="MobiDB-lite"/>
    </source>
</evidence>
<evidence type="ECO:0000313" key="2">
    <source>
        <dbReference type="EMBL" id="OCF49812.1"/>
    </source>
</evidence>
<reference evidence="2" key="1">
    <citation type="submission" date="2013-07" db="EMBL/GenBank/DDBJ databases">
        <title>The Genome Sequence of Cryptococcus pinus CBS10737.</title>
        <authorList>
            <consortium name="The Broad Institute Genome Sequencing Platform"/>
            <person name="Cuomo C."/>
            <person name="Litvintseva A."/>
            <person name="Chen Y."/>
            <person name="Heitman J."/>
            <person name="Sun S."/>
            <person name="Springer D."/>
            <person name="Dromer F."/>
            <person name="Young S.K."/>
            <person name="Zeng Q."/>
            <person name="Gargeya S."/>
            <person name="Fitzgerald M."/>
            <person name="Abouelleil A."/>
            <person name="Alvarado L."/>
            <person name="Berlin A.M."/>
            <person name="Chapman S.B."/>
            <person name="Dewar J."/>
            <person name="Goldberg J."/>
            <person name="Griggs A."/>
            <person name="Gujja S."/>
            <person name="Hansen M."/>
            <person name="Howarth C."/>
            <person name="Imamovic A."/>
            <person name="Larimer J."/>
            <person name="McCowan C."/>
            <person name="Murphy C."/>
            <person name="Pearson M."/>
            <person name="Priest M."/>
            <person name="Roberts A."/>
            <person name="Saif S."/>
            <person name="Shea T."/>
            <person name="Sykes S."/>
            <person name="Wortman J."/>
            <person name="Nusbaum C."/>
            <person name="Birren B."/>
        </authorList>
    </citation>
    <scope>NUCLEOTIDE SEQUENCE [LARGE SCALE GENOMIC DNA]</scope>
    <source>
        <strain evidence="2">CBS 10737</strain>
    </source>
</reference>
<reference evidence="2" key="2">
    <citation type="submission" date="2016-07" db="EMBL/GenBank/DDBJ databases">
        <title>Evolution of pathogenesis and genome organization in the Tremellales.</title>
        <authorList>
            <person name="Cuomo C."/>
            <person name="Litvintseva A."/>
            <person name="Heitman J."/>
            <person name="Chen Y."/>
            <person name="Sun S."/>
            <person name="Springer D."/>
            <person name="Dromer F."/>
            <person name="Young S."/>
            <person name="Zeng Q."/>
            <person name="Chapman S."/>
            <person name="Gujja S."/>
            <person name="Saif S."/>
            <person name="Birren B."/>
        </authorList>
    </citation>
    <scope>NUCLEOTIDE SEQUENCE</scope>
    <source>
        <strain evidence="2">CBS 10737</strain>
    </source>
</reference>
<accession>A0A1B9I2P1</accession>
<gene>
    <name evidence="2" type="ORF">I206_04339</name>
</gene>
<dbReference type="OrthoDB" id="411615at2759"/>
<feature type="region of interest" description="Disordered" evidence="1">
    <location>
        <begin position="1"/>
        <end position="42"/>
    </location>
</feature>
<feature type="compositionally biased region" description="Basic and acidic residues" evidence="1">
    <location>
        <begin position="23"/>
        <end position="35"/>
    </location>
</feature>
<feature type="compositionally biased region" description="Polar residues" evidence="1">
    <location>
        <begin position="7"/>
        <end position="16"/>
    </location>
</feature>
<name>A0A1B9I2P1_9TREE</name>
<evidence type="ECO:0008006" key="3">
    <source>
        <dbReference type="Google" id="ProtNLM"/>
    </source>
</evidence>